<keyword evidence="2 3" id="KW-0450">Lipoyl</keyword>
<dbReference type="NCBIfam" id="TIGR00527">
    <property type="entry name" value="gcvH"/>
    <property type="match status" value="1"/>
</dbReference>
<evidence type="ECO:0000256" key="3">
    <source>
        <dbReference type="HAMAP-Rule" id="MF_00272"/>
    </source>
</evidence>
<feature type="modified residue" description="N6-lipoyllysine" evidence="3 4">
    <location>
        <position position="64"/>
    </location>
</feature>
<dbReference type="InterPro" id="IPR033753">
    <property type="entry name" value="GCV_H/Fam206"/>
</dbReference>
<dbReference type="EMBL" id="FNDZ01000001">
    <property type="protein sequence ID" value="SDH93376.1"/>
    <property type="molecule type" value="Genomic_DNA"/>
</dbReference>
<comment type="function">
    <text evidence="3">The glycine cleavage system catalyzes the degradation of glycine. The H protein shuttles the methylamine group of glycine from the P protein to the T protein.</text>
</comment>
<dbReference type="InterPro" id="IPR000089">
    <property type="entry name" value="Biotin_lipoyl"/>
</dbReference>
<dbReference type="InterPro" id="IPR002930">
    <property type="entry name" value="GCV_H"/>
</dbReference>
<dbReference type="InterPro" id="IPR003016">
    <property type="entry name" value="2-oxoA_DH_lipoyl-BS"/>
</dbReference>
<dbReference type="AlphaFoldDB" id="A0A1G8GGB5"/>
<dbReference type="Pfam" id="PF01597">
    <property type="entry name" value="GCV_H"/>
    <property type="match status" value="1"/>
</dbReference>
<dbReference type="InterPro" id="IPR017453">
    <property type="entry name" value="GCV_H_sub"/>
</dbReference>
<dbReference type="CDD" id="cd06848">
    <property type="entry name" value="GCS_H"/>
    <property type="match status" value="1"/>
</dbReference>
<comment type="subunit">
    <text evidence="3">The glycine cleavage system is composed of four proteins: P, T, L and H.</text>
</comment>
<proteinExistence type="inferred from homology"/>
<feature type="domain" description="Lipoyl-binding" evidence="5">
    <location>
        <begin position="23"/>
        <end position="104"/>
    </location>
</feature>
<dbReference type="GO" id="GO:0005737">
    <property type="term" value="C:cytoplasm"/>
    <property type="evidence" value="ECO:0007669"/>
    <property type="project" value="TreeGrafter"/>
</dbReference>
<dbReference type="InterPro" id="IPR011053">
    <property type="entry name" value="Single_hybrid_motif"/>
</dbReference>
<dbReference type="GO" id="GO:0005960">
    <property type="term" value="C:glycine cleavage complex"/>
    <property type="evidence" value="ECO:0007669"/>
    <property type="project" value="InterPro"/>
</dbReference>
<dbReference type="Proteomes" id="UP000183255">
    <property type="component" value="Unassembled WGS sequence"/>
</dbReference>
<gene>
    <name evidence="3" type="primary">gcvH</name>
    <name evidence="6" type="ORF">SAMN05421804_101253</name>
</gene>
<dbReference type="PANTHER" id="PTHR11715">
    <property type="entry name" value="GLYCINE CLEAVAGE SYSTEM H PROTEIN"/>
    <property type="match status" value="1"/>
</dbReference>
<organism evidence="6 7">
    <name type="scientific">Proteiniclasticum ruminis</name>
    <dbReference type="NCBI Taxonomy" id="398199"/>
    <lineage>
        <taxon>Bacteria</taxon>
        <taxon>Bacillati</taxon>
        <taxon>Bacillota</taxon>
        <taxon>Clostridia</taxon>
        <taxon>Eubacteriales</taxon>
        <taxon>Clostridiaceae</taxon>
        <taxon>Proteiniclasticum</taxon>
    </lineage>
</organism>
<comment type="cofactor">
    <cofactor evidence="3">
        <name>(R)-lipoate</name>
        <dbReference type="ChEBI" id="CHEBI:83088"/>
    </cofactor>
    <text evidence="3">Binds 1 lipoyl cofactor covalently.</text>
</comment>
<dbReference type="SUPFAM" id="SSF51230">
    <property type="entry name" value="Single hybrid motif"/>
    <property type="match status" value="1"/>
</dbReference>
<dbReference type="RefSeq" id="WP_031573057.1">
    <property type="nucleotide sequence ID" value="NZ_FNDZ01000001.1"/>
</dbReference>
<dbReference type="HAMAP" id="MF_00272">
    <property type="entry name" value="GcvH"/>
    <property type="match status" value="1"/>
</dbReference>
<evidence type="ECO:0000256" key="2">
    <source>
        <dbReference type="ARBA" id="ARBA00022823"/>
    </source>
</evidence>
<evidence type="ECO:0000259" key="5">
    <source>
        <dbReference type="PROSITE" id="PS50968"/>
    </source>
</evidence>
<comment type="similarity">
    <text evidence="1 3">Belongs to the GcvH family.</text>
</comment>
<dbReference type="GO" id="GO:0009249">
    <property type="term" value="P:protein lipoylation"/>
    <property type="evidence" value="ECO:0007669"/>
    <property type="project" value="TreeGrafter"/>
</dbReference>
<evidence type="ECO:0000256" key="1">
    <source>
        <dbReference type="ARBA" id="ARBA00009249"/>
    </source>
</evidence>
<dbReference type="PANTHER" id="PTHR11715:SF3">
    <property type="entry name" value="GLYCINE CLEAVAGE SYSTEM H PROTEIN-RELATED"/>
    <property type="match status" value="1"/>
</dbReference>
<reference evidence="6 7" key="1">
    <citation type="submission" date="2016-10" db="EMBL/GenBank/DDBJ databases">
        <authorList>
            <person name="de Groot N.N."/>
        </authorList>
    </citation>
    <scope>NUCLEOTIDE SEQUENCE [LARGE SCALE GENOMIC DNA]</scope>
    <source>
        <strain evidence="6 7">CGMCC 1.5058</strain>
    </source>
</reference>
<accession>A0A1G8GGB5</accession>
<dbReference type="PROSITE" id="PS50968">
    <property type="entry name" value="BIOTINYL_LIPOYL"/>
    <property type="match status" value="1"/>
</dbReference>
<evidence type="ECO:0000256" key="4">
    <source>
        <dbReference type="PIRSR" id="PIRSR617453-50"/>
    </source>
</evidence>
<evidence type="ECO:0000313" key="6">
    <source>
        <dbReference type="EMBL" id="SDH93376.1"/>
    </source>
</evidence>
<dbReference type="GO" id="GO:0019464">
    <property type="term" value="P:glycine decarboxylation via glycine cleavage system"/>
    <property type="evidence" value="ECO:0007669"/>
    <property type="project" value="UniProtKB-UniRule"/>
</dbReference>
<name>A0A1G8GGB5_9CLOT</name>
<evidence type="ECO:0000313" key="7">
    <source>
        <dbReference type="Proteomes" id="UP000183255"/>
    </source>
</evidence>
<sequence length="128" mass="14406">MSLVMEGLFYTKDHEWVRVEGEKAYIGITDYAQHSLGSIVYVELPEVGDEISKDDNLGVVESVKAASDIIMPVSGEVLEINEDLEDNPELVNEAPYDNHLVIVKLTDVDEIEELLSKEDYEAFISEEE</sequence>
<dbReference type="Gene3D" id="2.40.50.100">
    <property type="match status" value="1"/>
</dbReference>
<protein>
    <recommendedName>
        <fullName evidence="3">Glycine cleavage system H protein</fullName>
    </recommendedName>
</protein>
<dbReference type="NCBIfam" id="NF002270">
    <property type="entry name" value="PRK01202.1"/>
    <property type="match status" value="1"/>
</dbReference>
<dbReference type="PROSITE" id="PS00189">
    <property type="entry name" value="LIPOYL"/>
    <property type="match status" value="1"/>
</dbReference>